<dbReference type="NCBIfam" id="TIGR02532">
    <property type="entry name" value="IV_pilin_GFxxxE"/>
    <property type="match status" value="1"/>
</dbReference>
<comment type="caution">
    <text evidence="9">The sequence shown here is derived from an EMBL/GenBank/DDBJ whole genome shotgun (WGS) entry which is preliminary data.</text>
</comment>
<keyword evidence="4" id="KW-0488">Methylation</keyword>
<dbReference type="GO" id="GO:0015628">
    <property type="term" value="P:protein secretion by the type II secretion system"/>
    <property type="evidence" value="ECO:0007669"/>
    <property type="project" value="InterPro"/>
</dbReference>
<keyword evidence="5" id="KW-0997">Cell inner membrane</keyword>
<evidence type="ECO:0000256" key="3">
    <source>
        <dbReference type="ARBA" id="ARBA00022475"/>
    </source>
</evidence>
<dbReference type="InterPro" id="IPR012902">
    <property type="entry name" value="N_methyl_site"/>
</dbReference>
<gene>
    <name evidence="9" type="ORF">A2719_04830</name>
</gene>
<dbReference type="PANTHER" id="PTHR38779">
    <property type="entry name" value="TYPE II SECRETION SYSTEM PROTEIN I-RELATED"/>
    <property type="match status" value="1"/>
</dbReference>
<evidence type="ECO:0000256" key="4">
    <source>
        <dbReference type="ARBA" id="ARBA00022481"/>
    </source>
</evidence>
<keyword evidence="3" id="KW-1003">Cell membrane</keyword>
<evidence type="ECO:0000256" key="2">
    <source>
        <dbReference type="ARBA" id="ARBA00008358"/>
    </source>
</evidence>
<evidence type="ECO:0000256" key="1">
    <source>
        <dbReference type="ARBA" id="ARBA00004377"/>
    </source>
</evidence>
<dbReference type="AlphaFoldDB" id="A0A1G2G2M1"/>
<dbReference type="Pfam" id="PF07963">
    <property type="entry name" value="N_methyl"/>
    <property type="match status" value="1"/>
</dbReference>
<keyword evidence="8" id="KW-0472">Membrane</keyword>
<dbReference type="STRING" id="1802114.A2719_04830"/>
<name>A0A1G2G2M1_9BACT</name>
<accession>A0A1G2G2M1</accession>
<keyword evidence="7" id="KW-1133">Transmembrane helix</keyword>
<comment type="similarity">
    <text evidence="2">Belongs to the GSP I family.</text>
</comment>
<keyword evidence="6" id="KW-0812">Transmembrane</keyword>
<evidence type="ECO:0000256" key="6">
    <source>
        <dbReference type="ARBA" id="ARBA00022692"/>
    </source>
</evidence>
<dbReference type="GO" id="GO:0005886">
    <property type="term" value="C:plasma membrane"/>
    <property type="evidence" value="ECO:0007669"/>
    <property type="project" value="UniProtKB-SubCell"/>
</dbReference>
<evidence type="ECO:0000313" key="10">
    <source>
        <dbReference type="Proteomes" id="UP000177480"/>
    </source>
</evidence>
<dbReference type="GO" id="GO:0015627">
    <property type="term" value="C:type II protein secretion system complex"/>
    <property type="evidence" value="ECO:0007669"/>
    <property type="project" value="InterPro"/>
</dbReference>
<reference evidence="9 10" key="1">
    <citation type="journal article" date="2016" name="Nat. Commun.">
        <title>Thousands of microbial genomes shed light on interconnected biogeochemical processes in an aquifer system.</title>
        <authorList>
            <person name="Anantharaman K."/>
            <person name="Brown C.T."/>
            <person name="Hug L.A."/>
            <person name="Sharon I."/>
            <person name="Castelle C.J."/>
            <person name="Probst A.J."/>
            <person name="Thomas B.C."/>
            <person name="Singh A."/>
            <person name="Wilkins M.J."/>
            <person name="Karaoz U."/>
            <person name="Brodie E.L."/>
            <person name="Williams K.H."/>
            <person name="Hubbard S.S."/>
            <person name="Banfield J.F."/>
        </authorList>
    </citation>
    <scope>NUCLEOTIDE SEQUENCE [LARGE SCALE GENOMIC DNA]</scope>
</reference>
<evidence type="ECO:0000313" key="9">
    <source>
        <dbReference type="EMBL" id="OGZ44357.1"/>
    </source>
</evidence>
<organism evidence="9 10">
    <name type="scientific">Candidatus Ryanbacteria bacterium RIFCSPHIGHO2_01_FULL_45_22</name>
    <dbReference type="NCBI Taxonomy" id="1802114"/>
    <lineage>
        <taxon>Bacteria</taxon>
        <taxon>Candidatus Ryaniibacteriota</taxon>
    </lineage>
</organism>
<comment type="subcellular location">
    <subcellularLocation>
        <location evidence="1">Cell inner membrane</location>
        <topology evidence="1">Single-pass membrane protein</topology>
    </subcellularLocation>
</comment>
<evidence type="ECO:0000256" key="5">
    <source>
        <dbReference type="ARBA" id="ARBA00022519"/>
    </source>
</evidence>
<evidence type="ECO:0000256" key="8">
    <source>
        <dbReference type="ARBA" id="ARBA00023136"/>
    </source>
</evidence>
<sequence length="160" mass="17678">MGKHITQRGFSIVEVLVASVIISLVLVGLHASTAQALRLVQQSTKRTQASFLMEETIEVLRSKRDAGWASSLGTLSAGTHYFLNFDGSNWSITTTNVFVDDLFDRRFFLENVYRDGNDDIAASGTMDPDTKKITVTVSWHAQTGTTTQSMSTYITNMFGN</sequence>
<protein>
    <recommendedName>
        <fullName evidence="11">Type II secretion system protein GspI C-terminal domain-containing protein</fullName>
    </recommendedName>
</protein>
<evidence type="ECO:0008006" key="11">
    <source>
        <dbReference type="Google" id="ProtNLM"/>
    </source>
</evidence>
<dbReference type="Proteomes" id="UP000177480">
    <property type="component" value="Unassembled WGS sequence"/>
</dbReference>
<dbReference type="InterPro" id="IPR010052">
    <property type="entry name" value="T2SS_protein-GspI"/>
</dbReference>
<proteinExistence type="inferred from homology"/>
<dbReference type="PANTHER" id="PTHR38779:SF2">
    <property type="entry name" value="TYPE II SECRETION SYSTEM PROTEIN I-RELATED"/>
    <property type="match status" value="1"/>
</dbReference>
<evidence type="ECO:0000256" key="7">
    <source>
        <dbReference type="ARBA" id="ARBA00022989"/>
    </source>
</evidence>
<dbReference type="EMBL" id="MHNK01000004">
    <property type="protein sequence ID" value="OGZ44357.1"/>
    <property type="molecule type" value="Genomic_DNA"/>
</dbReference>